<evidence type="ECO:0000313" key="1">
    <source>
        <dbReference type="EMBL" id="MEK0184753.1"/>
    </source>
</evidence>
<reference evidence="1 2" key="1">
    <citation type="journal article" date="2020" name="Harmful Algae">
        <title>Molecular and morphological characterization of a novel dihydroanatoxin-a producing Microcoleus species (cyanobacteria) from the Russian River, California, USA.</title>
        <authorList>
            <person name="Conklin K.Y."/>
            <person name="Stancheva R."/>
            <person name="Otten T.G."/>
            <person name="Fadness R."/>
            <person name="Boyer G.L."/>
            <person name="Read B."/>
            <person name="Zhang X."/>
            <person name="Sheath R.G."/>
        </authorList>
    </citation>
    <scope>NUCLEOTIDE SEQUENCE [LARGE SCALE GENOMIC DNA]</scope>
    <source>
        <strain evidence="1 2">PTRS2</strain>
    </source>
</reference>
<proteinExistence type="predicted"/>
<dbReference type="EMBL" id="JBBLXS010000071">
    <property type="protein sequence ID" value="MEK0184753.1"/>
    <property type="molecule type" value="Genomic_DNA"/>
</dbReference>
<organism evidence="1 2">
    <name type="scientific">Microcoleus anatoxicus PTRS2</name>
    <dbReference type="NCBI Taxonomy" id="2705321"/>
    <lineage>
        <taxon>Bacteria</taxon>
        <taxon>Bacillati</taxon>
        <taxon>Cyanobacteriota</taxon>
        <taxon>Cyanophyceae</taxon>
        <taxon>Oscillatoriophycideae</taxon>
        <taxon>Oscillatoriales</taxon>
        <taxon>Microcoleaceae</taxon>
        <taxon>Microcoleus</taxon>
        <taxon>Microcoleus anatoxicus</taxon>
    </lineage>
</organism>
<comment type="caution">
    <text evidence="1">The sequence shown here is derived from an EMBL/GenBank/DDBJ whole genome shotgun (WGS) entry which is preliminary data.</text>
</comment>
<sequence>MSTIRLQLAEYLKSRGFTPDSLVEVIPETVNPETIYQLIQKAENLHQIDLSLLATVIDGLSKLNGFPVGIGEVLILFPDISDEELENSTWRELYLEGEIPPYDWGDVDPMTLGKAVRYLPGVGCVIVEEEGVEKSSV</sequence>
<keyword evidence="2" id="KW-1185">Reference proteome</keyword>
<evidence type="ECO:0000313" key="2">
    <source>
        <dbReference type="Proteomes" id="UP001384579"/>
    </source>
</evidence>
<name>A0ABU8YK68_9CYAN</name>
<accession>A0ABU8YK68</accession>
<gene>
    <name evidence="1" type="ORF">WMG39_07765</name>
</gene>
<dbReference type="Proteomes" id="UP001384579">
    <property type="component" value="Unassembled WGS sequence"/>
</dbReference>
<protein>
    <submittedName>
        <fullName evidence="1">Uncharacterized protein</fullName>
    </submittedName>
</protein>
<dbReference type="RefSeq" id="WP_340522875.1">
    <property type="nucleotide sequence ID" value="NZ_JBBLXS010000071.1"/>
</dbReference>